<feature type="binding site" evidence="8">
    <location>
        <position position="43"/>
    </location>
    <ligand>
        <name>substrate</name>
    </ligand>
</feature>
<evidence type="ECO:0000313" key="13">
    <source>
        <dbReference type="Proteomes" id="UP001139409"/>
    </source>
</evidence>
<dbReference type="GO" id="GO:0009090">
    <property type="term" value="P:homoserine biosynthetic process"/>
    <property type="evidence" value="ECO:0007669"/>
    <property type="project" value="TreeGrafter"/>
</dbReference>
<dbReference type="AlphaFoldDB" id="A0A9X1HX27"/>
<dbReference type="SUPFAM" id="SSF53633">
    <property type="entry name" value="Carbamate kinase-like"/>
    <property type="match status" value="1"/>
</dbReference>
<keyword evidence="3 9" id="KW-0808">Transferase</keyword>
<comment type="pathway">
    <text evidence="10">Amino-acid biosynthesis; L-threonine biosynthesis; L-threonine from L-aspartate: step 1/5.</text>
</comment>
<dbReference type="NCBIfam" id="TIGR00657">
    <property type="entry name" value="asp_kinases"/>
    <property type="match status" value="1"/>
</dbReference>
<dbReference type="Pfam" id="PF00696">
    <property type="entry name" value="AA_kinase"/>
    <property type="match status" value="1"/>
</dbReference>
<keyword evidence="13" id="KW-1185">Reference proteome</keyword>
<comment type="catalytic activity">
    <reaction evidence="7 9">
        <text>L-aspartate + ATP = 4-phospho-L-aspartate + ADP</text>
        <dbReference type="Rhea" id="RHEA:23776"/>
        <dbReference type="ChEBI" id="CHEBI:29991"/>
        <dbReference type="ChEBI" id="CHEBI:30616"/>
        <dbReference type="ChEBI" id="CHEBI:57535"/>
        <dbReference type="ChEBI" id="CHEBI:456216"/>
        <dbReference type="EC" id="2.7.2.4"/>
    </reaction>
</comment>
<dbReference type="InterPro" id="IPR045865">
    <property type="entry name" value="ACT-like_dom_sf"/>
</dbReference>
<comment type="pathway">
    <text evidence="10">Amino-acid biosynthesis; L-methionine biosynthesis via de novo pathway; L-homoserine from L-aspartate: step 1/3.</text>
</comment>
<gene>
    <name evidence="12" type="ORF">LDX50_24245</name>
</gene>
<evidence type="ECO:0000256" key="9">
    <source>
        <dbReference type="RuleBase" id="RU003448"/>
    </source>
</evidence>
<dbReference type="PANTHER" id="PTHR21499:SF59">
    <property type="entry name" value="ASPARTOKINASE"/>
    <property type="match status" value="1"/>
</dbReference>
<dbReference type="InterPro" id="IPR001341">
    <property type="entry name" value="Asp_kinase"/>
</dbReference>
<keyword evidence="6 8" id="KW-0067">ATP-binding</keyword>
<dbReference type="RefSeq" id="WP_225698869.1">
    <property type="nucleotide sequence ID" value="NZ_JAIXNE010000005.1"/>
</dbReference>
<dbReference type="Gene3D" id="3.40.1160.10">
    <property type="entry name" value="Acetylglutamate kinase-like"/>
    <property type="match status" value="1"/>
</dbReference>
<feature type="binding site" evidence="8">
    <location>
        <begin position="5"/>
        <end position="8"/>
    </location>
    <ligand>
        <name>ATP</name>
        <dbReference type="ChEBI" id="CHEBI:30616"/>
    </ligand>
</feature>
<dbReference type="PANTHER" id="PTHR21499">
    <property type="entry name" value="ASPARTATE KINASE"/>
    <property type="match status" value="1"/>
</dbReference>
<dbReference type="Proteomes" id="UP001139409">
    <property type="component" value="Unassembled WGS sequence"/>
</dbReference>
<dbReference type="GO" id="GO:0005524">
    <property type="term" value="F:ATP binding"/>
    <property type="evidence" value="ECO:0007669"/>
    <property type="project" value="UniProtKB-KW"/>
</dbReference>
<evidence type="ECO:0000256" key="10">
    <source>
        <dbReference type="RuleBase" id="RU004249"/>
    </source>
</evidence>
<dbReference type="InterPro" id="IPR005260">
    <property type="entry name" value="Asp_kin_monofn"/>
</dbReference>
<evidence type="ECO:0000256" key="1">
    <source>
        <dbReference type="ARBA" id="ARBA00004766"/>
    </source>
</evidence>
<evidence type="ECO:0000256" key="8">
    <source>
        <dbReference type="PIRSR" id="PIRSR000726-1"/>
    </source>
</evidence>
<dbReference type="GO" id="GO:0005829">
    <property type="term" value="C:cytosol"/>
    <property type="evidence" value="ECO:0007669"/>
    <property type="project" value="TreeGrafter"/>
</dbReference>
<protein>
    <recommendedName>
        <fullName evidence="9">Aspartokinase</fullName>
        <ecNumber evidence="9">2.7.2.4</ecNumber>
    </recommendedName>
</protein>
<keyword evidence="10" id="KW-0028">Amino-acid biosynthesis</keyword>
<proteinExistence type="inferred from homology"/>
<comment type="caution">
    <text evidence="12">The sequence shown here is derived from an EMBL/GenBank/DDBJ whole genome shotgun (WGS) entry which is preliminary data.</text>
</comment>
<dbReference type="SUPFAM" id="SSF55021">
    <property type="entry name" value="ACT-like"/>
    <property type="match status" value="1"/>
</dbReference>
<evidence type="ECO:0000256" key="4">
    <source>
        <dbReference type="ARBA" id="ARBA00022741"/>
    </source>
</evidence>
<evidence type="ECO:0000256" key="7">
    <source>
        <dbReference type="ARBA" id="ARBA00047872"/>
    </source>
</evidence>
<evidence type="ECO:0000256" key="2">
    <source>
        <dbReference type="ARBA" id="ARBA00010122"/>
    </source>
</evidence>
<dbReference type="GO" id="GO:0004072">
    <property type="term" value="F:aspartate kinase activity"/>
    <property type="evidence" value="ECO:0007669"/>
    <property type="project" value="UniProtKB-EC"/>
</dbReference>
<keyword evidence="5 9" id="KW-0418">Kinase</keyword>
<evidence type="ECO:0000259" key="11">
    <source>
        <dbReference type="Pfam" id="PF00696"/>
    </source>
</evidence>
<evidence type="ECO:0000313" key="12">
    <source>
        <dbReference type="EMBL" id="MCA6078007.1"/>
    </source>
</evidence>
<dbReference type="InterPro" id="IPR036393">
    <property type="entry name" value="AceGlu_kinase-like_sf"/>
</dbReference>
<sequence length="421" mass="47825">MRVFKFGGASVSNEKAIRNMASILRKFQNIPLLVVVSAMGKTTNHLEKILGLSADKDGCKREIELLKKYHLETAKGLFSEISNELQLSLDKIFNEIENDTTLDLPYPELYDRIISQGEILSSTIIASYLQEEGLPVQWLDAREYVITDAHFREGHVDWSVTCGRINKLKETLNATILLTQGFIGRSTDQRVTTLGREGSDYTAAIFASCLNAESVTVWKDVEGIMNGDPKKIEGTQRYKELPYREAAEMTYYGASVIHPKTIKPLANKGIPLMVKSFYEPDAPGTVIHECQAENLIPAVIIKENQCLISFHVRDFTFINERNLTKIFHEISEADLKINLMQNSAISFSICVDFHTGHLDEIMSRLQSDFSIRYNTGLELITIKNYTQEYIDRFRSGKHMLLEQISRNNYRAVIKPDQPSNE</sequence>
<evidence type="ECO:0000256" key="6">
    <source>
        <dbReference type="ARBA" id="ARBA00022840"/>
    </source>
</evidence>
<feature type="binding site" evidence="8">
    <location>
        <position position="118"/>
    </location>
    <ligand>
        <name>substrate</name>
    </ligand>
</feature>
<evidence type="ECO:0000256" key="3">
    <source>
        <dbReference type="ARBA" id="ARBA00022679"/>
    </source>
</evidence>
<dbReference type="CDD" id="cd04243">
    <property type="entry name" value="AAK_AK-HSDH-like"/>
    <property type="match status" value="1"/>
</dbReference>
<dbReference type="PIRSF" id="PIRSF000726">
    <property type="entry name" value="Asp_kin"/>
    <property type="match status" value="1"/>
</dbReference>
<comment type="pathway">
    <text evidence="1 10">Amino-acid biosynthesis; L-lysine biosynthesis via DAP pathway; (S)-tetrahydrodipicolinate from L-aspartate: step 1/4.</text>
</comment>
<dbReference type="Gene3D" id="1.20.120.1320">
    <property type="entry name" value="Aspartokinase, catalytic domain"/>
    <property type="match status" value="1"/>
</dbReference>
<dbReference type="InterPro" id="IPR001048">
    <property type="entry name" value="Asp/Glu/Uridylate_kinase"/>
</dbReference>
<accession>A0A9X1HX27</accession>
<dbReference type="InterPro" id="IPR042199">
    <property type="entry name" value="AsparK_Bifunc_asparK/hSer_DH"/>
</dbReference>
<dbReference type="GO" id="GO:0009089">
    <property type="term" value="P:lysine biosynthetic process via diaminopimelate"/>
    <property type="evidence" value="ECO:0007669"/>
    <property type="project" value="InterPro"/>
</dbReference>
<feature type="domain" description="Aspartate/glutamate/uridylate kinase" evidence="11">
    <location>
        <begin position="2"/>
        <end position="276"/>
    </location>
</feature>
<dbReference type="EC" id="2.7.2.4" evidence="9"/>
<comment type="similarity">
    <text evidence="2 9">Belongs to the aspartokinase family.</text>
</comment>
<reference evidence="12" key="1">
    <citation type="submission" date="2021-09" db="EMBL/GenBank/DDBJ databases">
        <title>Fulvivirga sp. isolated from coastal sediment.</title>
        <authorList>
            <person name="Yu H."/>
        </authorList>
    </citation>
    <scope>NUCLEOTIDE SEQUENCE</scope>
    <source>
        <strain evidence="12">1062</strain>
    </source>
</reference>
<evidence type="ECO:0000256" key="5">
    <source>
        <dbReference type="ARBA" id="ARBA00022777"/>
    </source>
</evidence>
<name>A0A9X1HX27_9BACT</name>
<organism evidence="12 13">
    <name type="scientific">Fulvivirga sedimenti</name>
    <dbReference type="NCBI Taxonomy" id="2879465"/>
    <lineage>
        <taxon>Bacteria</taxon>
        <taxon>Pseudomonadati</taxon>
        <taxon>Bacteroidota</taxon>
        <taxon>Cytophagia</taxon>
        <taxon>Cytophagales</taxon>
        <taxon>Fulvivirgaceae</taxon>
        <taxon>Fulvivirga</taxon>
    </lineage>
</organism>
<dbReference type="EMBL" id="JAIXNE010000005">
    <property type="protein sequence ID" value="MCA6078007.1"/>
    <property type="molecule type" value="Genomic_DNA"/>
</dbReference>
<keyword evidence="4 8" id="KW-0547">Nucleotide-binding</keyword>